<dbReference type="PROSITE" id="PS51257">
    <property type="entry name" value="PROKAR_LIPOPROTEIN"/>
    <property type="match status" value="1"/>
</dbReference>
<organism evidence="2 3">
    <name type="scientific">Salinimicrobium catena</name>
    <dbReference type="NCBI Taxonomy" id="390640"/>
    <lineage>
        <taxon>Bacteria</taxon>
        <taxon>Pseudomonadati</taxon>
        <taxon>Bacteroidota</taxon>
        <taxon>Flavobacteriia</taxon>
        <taxon>Flavobacteriales</taxon>
        <taxon>Flavobacteriaceae</taxon>
        <taxon>Salinimicrobium</taxon>
    </lineage>
</organism>
<gene>
    <name evidence="2" type="ORF">SAMN04488034_1213</name>
</gene>
<feature type="compositionally biased region" description="Basic and acidic residues" evidence="1">
    <location>
        <begin position="42"/>
        <end position="55"/>
    </location>
</feature>
<sequence>MKKYFLIFLLVLFASCEEDKKSTKDYSENDQPTESLPPGNIQKERDAVQTEKEEPKTVATLNGKYRKMVKDQPATDCNCNCIDISFDGPTEWCIVKDKVYISARCQKTGENTADLYLVGPSRDIDPERKMPWNEFDTDMPIASIEFQPDGSAKLDWKGFSTNGKIATDYAIYGKKTLEGTYKKE</sequence>
<protein>
    <recommendedName>
        <fullName evidence="4">Lipoprotein</fullName>
    </recommendedName>
</protein>
<dbReference type="Proteomes" id="UP000199448">
    <property type="component" value="Unassembled WGS sequence"/>
</dbReference>
<keyword evidence="3" id="KW-1185">Reference proteome</keyword>
<proteinExistence type="predicted"/>
<feature type="region of interest" description="Disordered" evidence="1">
    <location>
        <begin position="23"/>
        <end position="55"/>
    </location>
</feature>
<dbReference type="AlphaFoldDB" id="A0A1H5PIB9"/>
<evidence type="ECO:0008006" key="4">
    <source>
        <dbReference type="Google" id="ProtNLM"/>
    </source>
</evidence>
<evidence type="ECO:0000256" key="1">
    <source>
        <dbReference type="SAM" id="MobiDB-lite"/>
    </source>
</evidence>
<accession>A0A1H5PIB9</accession>
<evidence type="ECO:0000313" key="3">
    <source>
        <dbReference type="Proteomes" id="UP000199448"/>
    </source>
</evidence>
<evidence type="ECO:0000313" key="2">
    <source>
        <dbReference type="EMBL" id="SEF13540.1"/>
    </source>
</evidence>
<name>A0A1H5PIB9_9FLAO</name>
<dbReference type="OrthoDB" id="1429961at2"/>
<dbReference type="RefSeq" id="WP_093114522.1">
    <property type="nucleotide sequence ID" value="NZ_FNGG01000021.1"/>
</dbReference>
<reference evidence="2 3" key="1">
    <citation type="submission" date="2016-10" db="EMBL/GenBank/DDBJ databases">
        <authorList>
            <person name="de Groot N.N."/>
        </authorList>
    </citation>
    <scope>NUCLEOTIDE SEQUENCE [LARGE SCALE GENOMIC DNA]</scope>
    <source>
        <strain evidence="2 3">DSM 23553</strain>
    </source>
</reference>
<dbReference type="STRING" id="390640.SAMN04488034_1213"/>
<dbReference type="EMBL" id="FNUG01000021">
    <property type="protein sequence ID" value="SEF13540.1"/>
    <property type="molecule type" value="Genomic_DNA"/>
</dbReference>